<protein>
    <submittedName>
        <fullName evidence="1">Uncharacterized protein</fullName>
    </submittedName>
</protein>
<evidence type="ECO:0000313" key="2">
    <source>
        <dbReference type="Proteomes" id="UP000602510"/>
    </source>
</evidence>
<name>A0A833WB50_PHYIN</name>
<reference evidence="1" key="1">
    <citation type="submission" date="2020-04" db="EMBL/GenBank/DDBJ databases">
        <title>Hybrid Assembly of Korean Phytophthora infestans isolates.</title>
        <authorList>
            <person name="Prokchorchik M."/>
            <person name="Lee Y."/>
            <person name="Seo J."/>
            <person name="Cho J.-H."/>
            <person name="Park Y.-E."/>
            <person name="Jang D.-C."/>
            <person name="Im J.-S."/>
            <person name="Choi J.-G."/>
            <person name="Park H.-J."/>
            <person name="Lee G.-B."/>
            <person name="Lee Y.-G."/>
            <person name="Hong S.-Y."/>
            <person name="Cho K."/>
            <person name="Sohn K.H."/>
        </authorList>
    </citation>
    <scope>NUCLEOTIDE SEQUENCE</scope>
    <source>
        <strain evidence="1">KR_1_A1</strain>
    </source>
</reference>
<evidence type="ECO:0000313" key="1">
    <source>
        <dbReference type="EMBL" id="KAF4036123.1"/>
    </source>
</evidence>
<organism evidence="1 2">
    <name type="scientific">Phytophthora infestans</name>
    <name type="common">Potato late blight agent</name>
    <name type="synonym">Botrytis infestans</name>
    <dbReference type="NCBI Taxonomy" id="4787"/>
    <lineage>
        <taxon>Eukaryota</taxon>
        <taxon>Sar</taxon>
        <taxon>Stramenopiles</taxon>
        <taxon>Oomycota</taxon>
        <taxon>Peronosporomycetes</taxon>
        <taxon>Peronosporales</taxon>
        <taxon>Peronosporaceae</taxon>
        <taxon>Phytophthora</taxon>
    </lineage>
</organism>
<dbReference type="EMBL" id="WSZM01000280">
    <property type="protein sequence ID" value="KAF4036123.1"/>
    <property type="molecule type" value="Genomic_DNA"/>
</dbReference>
<accession>A0A833WB50</accession>
<dbReference type="AlphaFoldDB" id="A0A833WB50"/>
<dbReference type="Proteomes" id="UP000602510">
    <property type="component" value="Unassembled WGS sequence"/>
</dbReference>
<gene>
    <name evidence="1" type="ORF">GN244_ATG11831</name>
</gene>
<sequence>MVFLSKTRSRGQWRQHLHVASLGWIVIRVELLYAAERPTLVFVSRTGGYRRKIDQSDQTAHELTEDIT</sequence>
<keyword evidence="2" id="KW-1185">Reference proteome</keyword>
<comment type="caution">
    <text evidence="1">The sequence shown here is derived from an EMBL/GenBank/DDBJ whole genome shotgun (WGS) entry which is preliminary data.</text>
</comment>
<proteinExistence type="predicted"/>